<feature type="domain" description="HAMP" evidence="6">
    <location>
        <begin position="213"/>
        <end position="266"/>
    </location>
</feature>
<keyword evidence="4" id="KW-0812">Transmembrane</keyword>
<dbReference type="SUPFAM" id="SSF58104">
    <property type="entry name" value="Methyl-accepting chemotaxis protein (MCP) signaling domain"/>
    <property type="match status" value="1"/>
</dbReference>
<reference evidence="8" key="1">
    <citation type="submission" date="2015-03" db="EMBL/GenBank/DDBJ databases">
        <authorList>
            <person name="Nijsse Bart"/>
        </authorList>
    </citation>
    <scope>NUCLEOTIDE SEQUENCE [LARGE SCALE GENOMIC DNA]</scope>
</reference>
<keyword evidence="4" id="KW-0472">Membrane</keyword>
<dbReference type="AlphaFoldDB" id="A0A0U1L241"/>
<dbReference type="InterPro" id="IPR004089">
    <property type="entry name" value="MCPsignal_dom"/>
</dbReference>
<dbReference type="EMBL" id="CTRP01000014">
    <property type="protein sequence ID" value="CQR73747.1"/>
    <property type="molecule type" value="Genomic_DNA"/>
</dbReference>
<gene>
    <name evidence="7" type="ORF">SpAn4DRAFT_0209</name>
</gene>
<dbReference type="InterPro" id="IPR024478">
    <property type="entry name" value="HlyB_4HB_MCP"/>
</dbReference>
<dbReference type="InterPro" id="IPR047347">
    <property type="entry name" value="YvaQ-like_sensor"/>
</dbReference>
<evidence type="ECO:0000313" key="8">
    <source>
        <dbReference type="Proteomes" id="UP000049855"/>
    </source>
</evidence>
<dbReference type="Gene3D" id="6.10.340.10">
    <property type="match status" value="1"/>
</dbReference>
<dbReference type="InterPro" id="IPR004090">
    <property type="entry name" value="Chemotax_Me-accpt_rcpt"/>
</dbReference>
<dbReference type="Pfam" id="PF00015">
    <property type="entry name" value="MCPsignal"/>
    <property type="match status" value="1"/>
</dbReference>
<dbReference type="RefSeq" id="WP_021171011.1">
    <property type="nucleotide sequence ID" value="NZ_CTRP01000014.1"/>
</dbReference>
<dbReference type="Pfam" id="PF00672">
    <property type="entry name" value="HAMP"/>
    <property type="match status" value="1"/>
</dbReference>
<keyword evidence="8" id="KW-1185">Reference proteome</keyword>
<protein>
    <submittedName>
        <fullName evidence="7">Methyl-accepting chemotaxis protein</fullName>
    </submittedName>
</protein>
<dbReference type="Proteomes" id="UP000049855">
    <property type="component" value="Unassembled WGS sequence"/>
</dbReference>
<sequence>MTIFNNMKVMYKLGALIFIAFFALSVIGCTGYYYLQQSNTTMNTMYKDRLIPVRDLNENRMLITRANAATMELMLTADDNKNKQLKAIVEDTGKRAADNLKEIEKIHLDAKAKDLLNKVNTAREKYRNAREQVIILALQNKNAEAYALYVANVDKLSAEYIDLMREFSDYYTELSKKMNEDNQAAFEKANQIALGTLLLAFIVLGLSGWYITKIITQPLNELTLVCDELANGDFRDKPHRVIRTDEIGKVADSLVAMRSNVRMLMKKIDVSVEQVAAASEELTASADQSAQAATQVAGSIVSVAQGMGEQLSITGDASAVIRQMSAGIQQIAANASGVSGQSALAAKKANEGNIAADKAVQQMAHIEQTVTSSAGIVAKLGERSKEIGQIVDTIAGIAGQTNLLALNAAIEAARAGEQGRGFAVVAEEVRKLAEQSQDAAKQIATLIGEIQGDTDKAVIAMGEGSQEVKMGAEIVNASGLAFNEITKLVTQVSNQIKDMSLAVDQMATGSQQIVSSVQQIDELSKKASSEAQSVSAATEEQSASMEEIAASSQALAHLAMDLRDAVNKFQV</sequence>
<dbReference type="Pfam" id="PF12729">
    <property type="entry name" value="4HB_MCP_1"/>
    <property type="match status" value="1"/>
</dbReference>
<evidence type="ECO:0000259" key="5">
    <source>
        <dbReference type="PROSITE" id="PS50111"/>
    </source>
</evidence>
<keyword evidence="4" id="KW-1133">Transmembrane helix</keyword>
<organism evidence="7 8">
    <name type="scientific">Sporomusa ovata</name>
    <dbReference type="NCBI Taxonomy" id="2378"/>
    <lineage>
        <taxon>Bacteria</taxon>
        <taxon>Bacillati</taxon>
        <taxon>Bacillota</taxon>
        <taxon>Negativicutes</taxon>
        <taxon>Selenomonadales</taxon>
        <taxon>Sporomusaceae</taxon>
        <taxon>Sporomusa</taxon>
    </lineage>
</organism>
<feature type="domain" description="Methyl-accepting transducer" evidence="5">
    <location>
        <begin position="285"/>
        <end position="521"/>
    </location>
</feature>
<keyword evidence="1 3" id="KW-0807">Transducer</keyword>
<dbReference type="Gene3D" id="1.10.287.950">
    <property type="entry name" value="Methyl-accepting chemotaxis protein"/>
    <property type="match status" value="1"/>
</dbReference>
<dbReference type="CDD" id="cd11386">
    <property type="entry name" value="MCP_signal"/>
    <property type="match status" value="1"/>
</dbReference>
<dbReference type="PROSITE" id="PS50111">
    <property type="entry name" value="CHEMOTAXIS_TRANSDUC_2"/>
    <property type="match status" value="1"/>
</dbReference>
<dbReference type="CDD" id="cd19411">
    <property type="entry name" value="MCP2201-like_sensor"/>
    <property type="match status" value="1"/>
</dbReference>
<evidence type="ECO:0000256" key="2">
    <source>
        <dbReference type="ARBA" id="ARBA00029447"/>
    </source>
</evidence>
<evidence type="ECO:0000313" key="7">
    <source>
        <dbReference type="EMBL" id="CQR73747.1"/>
    </source>
</evidence>
<dbReference type="PROSITE" id="PS50885">
    <property type="entry name" value="HAMP"/>
    <property type="match status" value="1"/>
</dbReference>
<dbReference type="PANTHER" id="PTHR32089:SF112">
    <property type="entry name" value="LYSOZYME-LIKE PROTEIN-RELATED"/>
    <property type="match status" value="1"/>
</dbReference>
<dbReference type="CDD" id="cd06225">
    <property type="entry name" value="HAMP"/>
    <property type="match status" value="1"/>
</dbReference>
<comment type="similarity">
    <text evidence="2">Belongs to the methyl-accepting chemotaxis (MCP) protein family.</text>
</comment>
<dbReference type="GO" id="GO:0006935">
    <property type="term" value="P:chemotaxis"/>
    <property type="evidence" value="ECO:0007669"/>
    <property type="project" value="InterPro"/>
</dbReference>
<proteinExistence type="inferred from homology"/>
<feature type="transmembrane region" description="Helical" evidence="4">
    <location>
        <begin position="15"/>
        <end position="35"/>
    </location>
</feature>
<dbReference type="SMART" id="SM00304">
    <property type="entry name" value="HAMP"/>
    <property type="match status" value="1"/>
</dbReference>
<dbReference type="PRINTS" id="PR00260">
    <property type="entry name" value="CHEMTRNSDUCR"/>
</dbReference>
<dbReference type="GO" id="GO:0004888">
    <property type="term" value="F:transmembrane signaling receptor activity"/>
    <property type="evidence" value="ECO:0007669"/>
    <property type="project" value="InterPro"/>
</dbReference>
<evidence type="ECO:0000256" key="4">
    <source>
        <dbReference type="SAM" id="Phobius"/>
    </source>
</evidence>
<dbReference type="PANTHER" id="PTHR32089">
    <property type="entry name" value="METHYL-ACCEPTING CHEMOTAXIS PROTEIN MCPB"/>
    <property type="match status" value="1"/>
</dbReference>
<dbReference type="SMART" id="SM00283">
    <property type="entry name" value="MA"/>
    <property type="match status" value="1"/>
</dbReference>
<evidence type="ECO:0000259" key="6">
    <source>
        <dbReference type="PROSITE" id="PS50885"/>
    </source>
</evidence>
<accession>A0A0U1L241</accession>
<dbReference type="InterPro" id="IPR003660">
    <property type="entry name" value="HAMP_dom"/>
</dbReference>
<dbReference type="GO" id="GO:0016020">
    <property type="term" value="C:membrane"/>
    <property type="evidence" value="ECO:0007669"/>
    <property type="project" value="InterPro"/>
</dbReference>
<evidence type="ECO:0000256" key="1">
    <source>
        <dbReference type="ARBA" id="ARBA00023224"/>
    </source>
</evidence>
<name>A0A0U1L241_9FIRM</name>
<dbReference type="GO" id="GO:0007165">
    <property type="term" value="P:signal transduction"/>
    <property type="evidence" value="ECO:0007669"/>
    <property type="project" value="UniProtKB-KW"/>
</dbReference>
<evidence type="ECO:0000256" key="3">
    <source>
        <dbReference type="PROSITE-ProRule" id="PRU00284"/>
    </source>
</evidence>
<feature type="transmembrane region" description="Helical" evidence="4">
    <location>
        <begin position="192"/>
        <end position="211"/>
    </location>
</feature>